<organism evidence="2 3">
    <name type="scientific">Mugilogobius chulae</name>
    <name type="common">yellowstripe goby</name>
    <dbReference type="NCBI Taxonomy" id="88201"/>
    <lineage>
        <taxon>Eukaryota</taxon>
        <taxon>Metazoa</taxon>
        <taxon>Chordata</taxon>
        <taxon>Craniata</taxon>
        <taxon>Vertebrata</taxon>
        <taxon>Euteleostomi</taxon>
        <taxon>Actinopterygii</taxon>
        <taxon>Neopterygii</taxon>
        <taxon>Teleostei</taxon>
        <taxon>Neoteleostei</taxon>
        <taxon>Acanthomorphata</taxon>
        <taxon>Gobiaria</taxon>
        <taxon>Gobiiformes</taxon>
        <taxon>Gobioidei</taxon>
        <taxon>Gobiidae</taxon>
        <taxon>Gobionellinae</taxon>
        <taxon>Mugilogobius</taxon>
    </lineage>
</organism>
<keyword evidence="3" id="KW-1185">Reference proteome</keyword>
<sequence>MEGLKSQIRTFVENWCNEEKEHDAAETTWREKLQSWLSKEAEFFGEGEEGASGEVDVPWRESEEMWVERERQFKEQVEELRTSAKTKLEEESEELPDFAELQRQFEEWKSHLALRKTLRLQQESWYRGRESILTAHNLKPKLDWFQRENGQLSKTVRELQSKVAEQKREHKKLKDFEKISETTHAERQKLEEKQRKLSDENTALKRENDTLRRKYFEQERNFGVRQKQEQMGWLQQKKELENALQKMDEDKRSSEKIEKECVKKMRL</sequence>
<dbReference type="Proteomes" id="UP001460270">
    <property type="component" value="Unassembled WGS sequence"/>
</dbReference>
<feature type="region of interest" description="Disordered" evidence="1">
    <location>
        <begin position="174"/>
        <end position="204"/>
    </location>
</feature>
<feature type="region of interest" description="Disordered" evidence="1">
    <location>
        <begin position="244"/>
        <end position="267"/>
    </location>
</feature>
<evidence type="ECO:0000313" key="3">
    <source>
        <dbReference type="Proteomes" id="UP001460270"/>
    </source>
</evidence>
<accession>A0AAW0MGF3</accession>
<reference evidence="3" key="1">
    <citation type="submission" date="2024-04" db="EMBL/GenBank/DDBJ databases">
        <title>Salinicola lusitanus LLJ914,a marine bacterium isolated from the Okinawa Trough.</title>
        <authorList>
            <person name="Li J."/>
        </authorList>
    </citation>
    <scope>NUCLEOTIDE SEQUENCE [LARGE SCALE GENOMIC DNA]</scope>
</reference>
<name>A0AAW0MGF3_9GOBI</name>
<proteinExistence type="predicted"/>
<protein>
    <submittedName>
        <fullName evidence="2">Uncharacterized protein</fullName>
    </submittedName>
</protein>
<dbReference type="EMBL" id="JBBPFD010000631">
    <property type="protein sequence ID" value="KAK7878067.1"/>
    <property type="molecule type" value="Genomic_DNA"/>
</dbReference>
<evidence type="ECO:0000313" key="2">
    <source>
        <dbReference type="EMBL" id="KAK7878067.1"/>
    </source>
</evidence>
<evidence type="ECO:0000256" key="1">
    <source>
        <dbReference type="SAM" id="MobiDB-lite"/>
    </source>
</evidence>
<comment type="caution">
    <text evidence="2">The sequence shown here is derived from an EMBL/GenBank/DDBJ whole genome shotgun (WGS) entry which is preliminary data.</text>
</comment>
<gene>
    <name evidence="2" type="ORF">WMY93_031288</name>
</gene>
<dbReference type="AlphaFoldDB" id="A0AAW0MGF3"/>